<keyword evidence="15" id="KW-1185">Reference proteome</keyword>
<evidence type="ECO:0000313" key="15">
    <source>
        <dbReference type="Proteomes" id="UP000464912"/>
    </source>
</evidence>
<dbReference type="EC" id="6.1.1.16" evidence="12"/>
<dbReference type="Gene3D" id="3.40.50.620">
    <property type="entry name" value="HUPs"/>
    <property type="match status" value="1"/>
</dbReference>
<dbReference type="GO" id="GO:0005524">
    <property type="term" value="F:ATP binding"/>
    <property type="evidence" value="ECO:0007669"/>
    <property type="project" value="UniProtKB-UniRule"/>
</dbReference>
<evidence type="ECO:0000256" key="6">
    <source>
        <dbReference type="ARBA" id="ARBA00022723"/>
    </source>
</evidence>
<dbReference type="PANTHER" id="PTHR10890:SF3">
    <property type="entry name" value="CYSTEINE--TRNA LIGASE, CYTOPLASMIC"/>
    <property type="match status" value="1"/>
</dbReference>
<reference evidence="14 15" key="1">
    <citation type="journal article" date="2020" name="MBio">
        <title>Erratum for Teymournejad et al., 'Isolation and Molecular Analysis of a Novel Neorickettsia Species That Causes Potomac Horse Fever'.</title>
        <authorList>
            <person name="Teymournejad O."/>
            <person name="Lin M."/>
            <person name="Bekebrede H."/>
            <person name="Kamr A."/>
            <person name="Toribio R.E."/>
            <person name="Arroyo L.G."/>
            <person name="Baird J.D."/>
            <person name="Rikihisa Y."/>
        </authorList>
    </citation>
    <scope>NUCLEOTIDE SEQUENCE [LARGE SCALE GENOMIC DNA]</scope>
    <source>
        <strain evidence="14 15">Fin17</strain>
    </source>
</reference>
<dbReference type="Pfam" id="PF01406">
    <property type="entry name" value="tRNA-synt_1e"/>
    <property type="match status" value="1"/>
</dbReference>
<feature type="domain" description="Cysteinyl-tRNA synthetase class Ia DALR" evidence="13">
    <location>
        <begin position="400"/>
        <end position="463"/>
    </location>
</feature>
<dbReference type="InterPro" id="IPR024909">
    <property type="entry name" value="Cys-tRNA/MSH_ligase"/>
</dbReference>
<keyword evidence="4 12" id="KW-0963">Cytoplasm</keyword>
<dbReference type="SUPFAM" id="SSF52374">
    <property type="entry name" value="Nucleotidylyl transferase"/>
    <property type="match status" value="1"/>
</dbReference>
<comment type="similarity">
    <text evidence="2 12">Belongs to the class-I aminoacyl-tRNA synthetase family.</text>
</comment>
<evidence type="ECO:0000256" key="4">
    <source>
        <dbReference type="ARBA" id="ARBA00022490"/>
    </source>
</evidence>
<gene>
    <name evidence="12" type="primary">cysS</name>
    <name evidence="14" type="ORF">GP480_01355</name>
</gene>
<dbReference type="GO" id="GO:0006423">
    <property type="term" value="P:cysteinyl-tRNA aminoacylation"/>
    <property type="evidence" value="ECO:0007669"/>
    <property type="project" value="UniProtKB-UniRule"/>
</dbReference>
<dbReference type="Proteomes" id="UP000464912">
    <property type="component" value="Chromosome"/>
</dbReference>
<keyword evidence="5 12" id="KW-0436">Ligase</keyword>
<feature type="binding site" evidence="12">
    <location>
        <position position="236"/>
    </location>
    <ligand>
        <name>Zn(2+)</name>
        <dbReference type="ChEBI" id="CHEBI:29105"/>
    </ligand>
</feature>
<evidence type="ECO:0000256" key="7">
    <source>
        <dbReference type="ARBA" id="ARBA00022741"/>
    </source>
</evidence>
<keyword evidence="9 12" id="KW-0067">ATP-binding</keyword>
<reference evidence="14 15" key="2">
    <citation type="journal article" date="2020" name="MBio">
        <title>Isolation and Molecular Analysis of a Novel Neorickettsia Species That Causes Potomac Horse Fever.</title>
        <authorList>
            <person name="Teymournejad O."/>
            <person name="Lin M."/>
            <person name="Bekebrede H."/>
            <person name="Kamr A."/>
            <person name="Toribio R.E."/>
            <person name="Arroyo L.G."/>
            <person name="Baird J.D."/>
            <person name="Rikihisa Y."/>
        </authorList>
    </citation>
    <scope>NUCLEOTIDE SEQUENCE [LARGE SCALE GENOMIC DNA]</scope>
    <source>
        <strain evidence="14 15">Fin17</strain>
    </source>
</reference>
<dbReference type="HAMAP" id="MF_00041">
    <property type="entry name" value="Cys_tRNA_synth"/>
    <property type="match status" value="1"/>
</dbReference>
<feature type="binding site" evidence="12">
    <location>
        <position position="29"/>
    </location>
    <ligand>
        <name>Zn(2+)</name>
        <dbReference type="ChEBI" id="CHEBI:29105"/>
    </ligand>
</feature>
<evidence type="ECO:0000313" key="14">
    <source>
        <dbReference type="EMBL" id="QHD65102.1"/>
    </source>
</evidence>
<feature type="binding site" evidence="12">
    <location>
        <position position="232"/>
    </location>
    <ligand>
        <name>Zn(2+)</name>
        <dbReference type="ChEBI" id="CHEBI:29105"/>
    </ligand>
</feature>
<protein>
    <recommendedName>
        <fullName evidence="12">Cysteine--tRNA ligase</fullName>
        <ecNumber evidence="12">6.1.1.16</ecNumber>
    </recommendedName>
    <alternativeName>
        <fullName evidence="12">Cysteinyl-tRNA synthetase</fullName>
        <shortName evidence="12">CysRS</shortName>
    </alternativeName>
</protein>
<keyword evidence="7 12" id="KW-0547">Nucleotide-binding</keyword>
<evidence type="ECO:0000256" key="5">
    <source>
        <dbReference type="ARBA" id="ARBA00022598"/>
    </source>
</evidence>
<dbReference type="Pfam" id="PF09190">
    <property type="entry name" value="DALR_2"/>
    <property type="match status" value="1"/>
</dbReference>
<keyword evidence="8 12" id="KW-0862">Zinc</keyword>
<dbReference type="SUPFAM" id="SSF47323">
    <property type="entry name" value="Anticodon-binding domain of a subclass of class I aminoacyl-tRNA synthetases"/>
    <property type="match status" value="1"/>
</dbReference>
<dbReference type="PRINTS" id="PR00983">
    <property type="entry name" value="TRNASYNTHCYS"/>
</dbReference>
<dbReference type="EMBL" id="CP047224">
    <property type="protein sequence ID" value="QHD65102.1"/>
    <property type="molecule type" value="Genomic_DNA"/>
</dbReference>
<dbReference type="GO" id="GO:0004817">
    <property type="term" value="F:cysteine-tRNA ligase activity"/>
    <property type="evidence" value="ECO:0007669"/>
    <property type="project" value="UniProtKB-UniRule"/>
</dbReference>
<evidence type="ECO:0000256" key="11">
    <source>
        <dbReference type="ARBA" id="ARBA00023146"/>
    </source>
</evidence>
<evidence type="ECO:0000256" key="9">
    <source>
        <dbReference type="ARBA" id="ARBA00022840"/>
    </source>
</evidence>
<proteinExistence type="inferred from homology"/>
<dbReference type="GO" id="GO:0008270">
    <property type="term" value="F:zinc ion binding"/>
    <property type="evidence" value="ECO:0007669"/>
    <property type="project" value="UniProtKB-UniRule"/>
</dbReference>
<dbReference type="SMART" id="SM00840">
    <property type="entry name" value="DALR_2"/>
    <property type="match status" value="1"/>
</dbReference>
<feature type="binding site" evidence="12">
    <location>
        <position position="207"/>
    </location>
    <ligand>
        <name>Zn(2+)</name>
        <dbReference type="ChEBI" id="CHEBI:29105"/>
    </ligand>
</feature>
<keyword evidence="6 12" id="KW-0479">Metal-binding</keyword>
<dbReference type="InterPro" id="IPR015803">
    <property type="entry name" value="Cys-tRNA-ligase"/>
</dbReference>
<evidence type="ECO:0000256" key="2">
    <source>
        <dbReference type="ARBA" id="ARBA00005594"/>
    </source>
</evidence>
<dbReference type="InterPro" id="IPR032678">
    <property type="entry name" value="tRNA-synt_1_cat_dom"/>
</dbReference>
<evidence type="ECO:0000256" key="8">
    <source>
        <dbReference type="ARBA" id="ARBA00022833"/>
    </source>
</evidence>
<dbReference type="GO" id="GO:0005829">
    <property type="term" value="C:cytosol"/>
    <property type="evidence" value="ECO:0007669"/>
    <property type="project" value="TreeGrafter"/>
</dbReference>
<accession>A0A6P1G9U5</accession>
<feature type="short sequence motif" description="'HIGH' region" evidence="12">
    <location>
        <begin position="31"/>
        <end position="41"/>
    </location>
</feature>
<feature type="short sequence motif" description="'KMSKS' region" evidence="12">
    <location>
        <begin position="265"/>
        <end position="269"/>
    </location>
</feature>
<comment type="cofactor">
    <cofactor evidence="12">
        <name>Zn(2+)</name>
        <dbReference type="ChEBI" id="CHEBI:29105"/>
    </cofactor>
    <text evidence="12">Binds 1 zinc ion per subunit.</text>
</comment>
<evidence type="ECO:0000259" key="13">
    <source>
        <dbReference type="SMART" id="SM00840"/>
    </source>
</evidence>
<keyword evidence="11 12" id="KW-0030">Aminoacyl-tRNA synthetase</keyword>
<dbReference type="InterPro" id="IPR015273">
    <property type="entry name" value="Cys-tRNA-synt_Ia_DALR"/>
</dbReference>
<evidence type="ECO:0000256" key="12">
    <source>
        <dbReference type="HAMAP-Rule" id="MF_00041"/>
    </source>
</evidence>
<evidence type="ECO:0000256" key="3">
    <source>
        <dbReference type="ARBA" id="ARBA00011245"/>
    </source>
</evidence>
<sequence>MKLRVHNTLSGLKEEFLPLSSKVVRMYVCGPTVYDIPHIGNIRASVVYDIVYRVLFKLFPEVVYVRNITDIDDKIITAASVRGVRYDEIALHYEHIFHEHLLLLNCLAPTIEPRATQSIDRMISMIQALIESGNAYSVGRNVYFDVGSFAEYGALSKRKKEQLVYGVRVEEDANKKHPGDFILWKSDDHVYWPSPWGNGRPGWHIECSAMTLATLGADFDIHGGGADLKFPHHENERAQSMCANPGSKFARYWIHNGFLTVNGEKMSKSLGNVVNVDTLVESGVTPNVIRFVLISTHYSKPLDWNNAMIEEAVNSLMKFKLALLDNGVLSTSGSHISSLDREVYNDECNAENVETDLRSCTSEVVVAQTEGKANNFSEKIKEIFDRFESFGGDCSTYTKEFFDCMIDDFNTPGAIAVLHRLSDKIRLVGRRKVNNLAYLLYNLLIFLGIDLGVKQSRVSEDFIRSQLQRRAECKLRKNFVEADEIRSALAKMGVLIRDHKYAPTDWVSL</sequence>
<organism evidence="14 15">
    <name type="scientific">Neorickettsia findlayensis</name>
    <dbReference type="NCBI Taxonomy" id="2686014"/>
    <lineage>
        <taxon>Bacteria</taxon>
        <taxon>Pseudomonadati</taxon>
        <taxon>Pseudomonadota</taxon>
        <taxon>Alphaproteobacteria</taxon>
        <taxon>Rickettsiales</taxon>
        <taxon>Anaplasmataceae</taxon>
        <taxon>Neorickettsia</taxon>
    </lineage>
</organism>
<comment type="subunit">
    <text evidence="3 12">Monomer.</text>
</comment>
<dbReference type="PANTHER" id="PTHR10890">
    <property type="entry name" value="CYSTEINYL-TRNA SYNTHETASE"/>
    <property type="match status" value="1"/>
</dbReference>
<evidence type="ECO:0000256" key="1">
    <source>
        <dbReference type="ARBA" id="ARBA00004496"/>
    </source>
</evidence>
<dbReference type="NCBIfam" id="TIGR00435">
    <property type="entry name" value="cysS"/>
    <property type="match status" value="1"/>
</dbReference>
<dbReference type="CDD" id="cd00672">
    <property type="entry name" value="CysRS_core"/>
    <property type="match status" value="1"/>
</dbReference>
<dbReference type="AlphaFoldDB" id="A0A6P1G9U5"/>
<dbReference type="RefSeq" id="WP_160095178.1">
    <property type="nucleotide sequence ID" value="NZ_CP047224.1"/>
</dbReference>
<dbReference type="InterPro" id="IPR014729">
    <property type="entry name" value="Rossmann-like_a/b/a_fold"/>
</dbReference>
<evidence type="ECO:0000256" key="10">
    <source>
        <dbReference type="ARBA" id="ARBA00022917"/>
    </source>
</evidence>
<comment type="catalytic activity">
    <reaction evidence="12">
        <text>tRNA(Cys) + L-cysteine + ATP = L-cysteinyl-tRNA(Cys) + AMP + diphosphate</text>
        <dbReference type="Rhea" id="RHEA:17773"/>
        <dbReference type="Rhea" id="RHEA-COMP:9661"/>
        <dbReference type="Rhea" id="RHEA-COMP:9679"/>
        <dbReference type="ChEBI" id="CHEBI:30616"/>
        <dbReference type="ChEBI" id="CHEBI:33019"/>
        <dbReference type="ChEBI" id="CHEBI:35235"/>
        <dbReference type="ChEBI" id="CHEBI:78442"/>
        <dbReference type="ChEBI" id="CHEBI:78517"/>
        <dbReference type="ChEBI" id="CHEBI:456215"/>
        <dbReference type="EC" id="6.1.1.16"/>
    </reaction>
</comment>
<comment type="subcellular location">
    <subcellularLocation>
        <location evidence="1 12">Cytoplasm</location>
    </subcellularLocation>
</comment>
<dbReference type="InterPro" id="IPR009080">
    <property type="entry name" value="tRNAsynth_Ia_anticodon-bd"/>
</dbReference>
<name>A0A6P1G9U5_9RICK</name>
<dbReference type="KEGG" id="nef:GP480_01355"/>
<feature type="binding site" evidence="12">
    <location>
        <position position="268"/>
    </location>
    <ligand>
        <name>ATP</name>
        <dbReference type="ChEBI" id="CHEBI:30616"/>
    </ligand>
</feature>
<dbReference type="Gene3D" id="1.20.120.1910">
    <property type="entry name" value="Cysteine-tRNA ligase, C-terminal anti-codon recognition domain"/>
    <property type="match status" value="1"/>
</dbReference>
<keyword evidence="10 12" id="KW-0648">Protein biosynthesis</keyword>